<evidence type="ECO:0000256" key="6">
    <source>
        <dbReference type="ARBA" id="ARBA00023136"/>
    </source>
</evidence>
<dbReference type="InterPro" id="IPR000175">
    <property type="entry name" value="Na/ntran_symport"/>
</dbReference>
<evidence type="ECO:0008006" key="12">
    <source>
        <dbReference type="Google" id="ProtNLM"/>
    </source>
</evidence>
<evidence type="ECO:0000313" key="11">
    <source>
        <dbReference type="Proteomes" id="UP001432027"/>
    </source>
</evidence>
<feature type="binding site" evidence="7">
    <location>
        <position position="32"/>
    </location>
    <ligand>
        <name>Na(+)</name>
        <dbReference type="ChEBI" id="CHEBI:29101"/>
        <label>1</label>
    </ligand>
</feature>
<dbReference type="PROSITE" id="PS50267">
    <property type="entry name" value="NA_NEUROTRAN_SYMP_3"/>
    <property type="match status" value="1"/>
</dbReference>
<keyword evidence="7" id="KW-0479">Metal-binding</keyword>
<keyword evidence="7" id="KW-0915">Sodium</keyword>
<keyword evidence="6 9" id="KW-0472">Membrane</keyword>
<feature type="binding site" evidence="7">
    <location>
        <position position="295"/>
    </location>
    <ligand>
        <name>Na(+)</name>
        <dbReference type="ChEBI" id="CHEBI:29101"/>
        <label>1</label>
    </ligand>
</feature>
<dbReference type="GO" id="GO:0043005">
    <property type="term" value="C:neuron projection"/>
    <property type="evidence" value="ECO:0007669"/>
    <property type="project" value="TreeGrafter"/>
</dbReference>
<keyword evidence="4" id="KW-0769">Symport</keyword>
<dbReference type="PANTHER" id="PTHR11616">
    <property type="entry name" value="SODIUM/CHLORIDE DEPENDENT TRANSPORTER"/>
    <property type="match status" value="1"/>
</dbReference>
<feature type="binding site" evidence="7">
    <location>
        <position position="25"/>
    </location>
    <ligand>
        <name>Na(+)</name>
        <dbReference type="ChEBI" id="CHEBI:29101"/>
        <label>1</label>
    </ligand>
</feature>
<keyword evidence="11" id="KW-1185">Reference proteome</keyword>
<name>A0AAV5SHI7_9BILA</name>
<feature type="transmembrane region" description="Helical" evidence="9">
    <location>
        <begin position="86"/>
        <end position="105"/>
    </location>
</feature>
<dbReference type="AlphaFoldDB" id="A0AAV5SHI7"/>
<feature type="transmembrane region" description="Helical" evidence="9">
    <location>
        <begin position="214"/>
        <end position="233"/>
    </location>
</feature>
<feature type="non-terminal residue" evidence="10">
    <location>
        <position position="317"/>
    </location>
</feature>
<dbReference type="SUPFAM" id="SSF161070">
    <property type="entry name" value="SNF-like"/>
    <property type="match status" value="1"/>
</dbReference>
<dbReference type="PRINTS" id="PR00176">
    <property type="entry name" value="NANEUSMPORT"/>
</dbReference>
<reference evidence="10" key="1">
    <citation type="submission" date="2023-10" db="EMBL/GenBank/DDBJ databases">
        <title>Genome assembly of Pristionchus species.</title>
        <authorList>
            <person name="Yoshida K."/>
            <person name="Sommer R.J."/>
        </authorList>
    </citation>
    <scope>NUCLEOTIDE SEQUENCE</scope>
    <source>
        <strain evidence="10">RS0144</strain>
    </source>
</reference>
<dbReference type="GO" id="GO:0005886">
    <property type="term" value="C:plasma membrane"/>
    <property type="evidence" value="ECO:0007669"/>
    <property type="project" value="TreeGrafter"/>
</dbReference>
<evidence type="ECO:0000256" key="7">
    <source>
        <dbReference type="PIRSR" id="PIRSR600175-1"/>
    </source>
</evidence>
<evidence type="ECO:0000313" key="10">
    <source>
        <dbReference type="EMBL" id="GMS79524.1"/>
    </source>
</evidence>
<evidence type="ECO:0000256" key="2">
    <source>
        <dbReference type="ARBA" id="ARBA00022448"/>
    </source>
</evidence>
<comment type="subcellular location">
    <subcellularLocation>
        <location evidence="1">Membrane</location>
        <topology evidence="1">Multi-pass membrane protein</topology>
    </subcellularLocation>
</comment>
<keyword evidence="2" id="KW-0813">Transport</keyword>
<protein>
    <recommendedName>
        <fullName evidence="12">Neurotransmitter transporter</fullName>
    </recommendedName>
</protein>
<feature type="transmembrane region" description="Helical" evidence="9">
    <location>
        <begin position="43"/>
        <end position="66"/>
    </location>
</feature>
<accession>A0AAV5SHI7</accession>
<dbReference type="GO" id="GO:0046872">
    <property type="term" value="F:metal ion binding"/>
    <property type="evidence" value="ECO:0007669"/>
    <property type="project" value="UniProtKB-KW"/>
</dbReference>
<dbReference type="PANTHER" id="PTHR11616:SF326">
    <property type="entry name" value="SODIUM-DEPENDENT TRANSPORTER SNF-5"/>
    <property type="match status" value="1"/>
</dbReference>
<organism evidence="10 11">
    <name type="scientific">Pristionchus entomophagus</name>
    <dbReference type="NCBI Taxonomy" id="358040"/>
    <lineage>
        <taxon>Eukaryota</taxon>
        <taxon>Metazoa</taxon>
        <taxon>Ecdysozoa</taxon>
        <taxon>Nematoda</taxon>
        <taxon>Chromadorea</taxon>
        <taxon>Rhabditida</taxon>
        <taxon>Rhabditina</taxon>
        <taxon>Diplogasteromorpha</taxon>
        <taxon>Diplogasteroidea</taxon>
        <taxon>Neodiplogasteridae</taxon>
        <taxon>Pristionchus</taxon>
    </lineage>
</organism>
<dbReference type="InterPro" id="IPR037272">
    <property type="entry name" value="SNS_sf"/>
</dbReference>
<evidence type="ECO:0000256" key="1">
    <source>
        <dbReference type="ARBA" id="ARBA00004141"/>
    </source>
</evidence>
<sequence>MPDHDPRDERGEFASRAQFLLTVIGYTLGNGNYYHFPLAVRKFGGATFLVMYCLSMAVYGVPMLYLEMMIGQIAQVGPMRAFQLNFPLLQGVGWMVCSLSFLRAVNYALINSFSLEYAIESLVGVSKSTLCVNDWNSASCFSPETNEIKCNKNKTLVWFKPNQSCIPLEDRLMMLPMIEIPSREYFRHTLRGLPASFDDGVKNESEFSFQSGRVIVCFCIVWLFACICLLRRIRWLGKLSLFIVSSSGVLTVIFFIHSLTMERSEVALQKFFAFDTKHFLEEAGWQEAIRITRTSLCLGLGGMISLSSYNKRSNDAF</sequence>
<evidence type="ECO:0000256" key="9">
    <source>
        <dbReference type="SAM" id="Phobius"/>
    </source>
</evidence>
<dbReference type="Pfam" id="PF00209">
    <property type="entry name" value="SNF"/>
    <property type="match status" value="1"/>
</dbReference>
<dbReference type="GO" id="GO:0005332">
    <property type="term" value="F:gamma-aminobutyric acid:sodium:chloride symporter activity"/>
    <property type="evidence" value="ECO:0007669"/>
    <property type="project" value="TreeGrafter"/>
</dbReference>
<keyword evidence="8" id="KW-1015">Disulfide bond</keyword>
<keyword evidence="5 9" id="KW-1133">Transmembrane helix</keyword>
<evidence type="ECO:0000256" key="5">
    <source>
        <dbReference type="ARBA" id="ARBA00022989"/>
    </source>
</evidence>
<proteinExistence type="predicted"/>
<comment type="caution">
    <text evidence="10">The sequence shown here is derived from an EMBL/GenBank/DDBJ whole genome shotgun (WGS) entry which is preliminary data.</text>
</comment>
<dbReference type="Proteomes" id="UP001432027">
    <property type="component" value="Unassembled WGS sequence"/>
</dbReference>
<feature type="transmembrane region" description="Helical" evidence="9">
    <location>
        <begin position="239"/>
        <end position="260"/>
    </location>
</feature>
<feature type="disulfide bond" evidence="8">
    <location>
        <begin position="131"/>
        <end position="140"/>
    </location>
</feature>
<keyword evidence="3 9" id="KW-0812">Transmembrane</keyword>
<evidence type="ECO:0000256" key="4">
    <source>
        <dbReference type="ARBA" id="ARBA00022847"/>
    </source>
</evidence>
<evidence type="ECO:0000256" key="8">
    <source>
        <dbReference type="PIRSR" id="PIRSR600175-2"/>
    </source>
</evidence>
<evidence type="ECO:0000256" key="3">
    <source>
        <dbReference type="ARBA" id="ARBA00022692"/>
    </source>
</evidence>
<dbReference type="EMBL" id="BTSX01000001">
    <property type="protein sequence ID" value="GMS79524.1"/>
    <property type="molecule type" value="Genomic_DNA"/>
</dbReference>
<gene>
    <name evidence="10" type="ORF">PENTCL1PPCAC_1699</name>
</gene>